<accession>A0A515EU15</accession>
<evidence type="ECO:0000313" key="1">
    <source>
        <dbReference type="EMBL" id="QDL56170.1"/>
    </source>
</evidence>
<evidence type="ECO:0000313" key="2">
    <source>
        <dbReference type="Proteomes" id="UP000317365"/>
    </source>
</evidence>
<keyword evidence="2" id="KW-1185">Reference proteome</keyword>
<reference evidence="2" key="1">
    <citation type="submission" date="2019-02" db="EMBL/GenBank/DDBJ databases">
        <title>Complete genome sequence of Rhodoferax sp. Gr-4.</title>
        <authorList>
            <person name="Jin L."/>
        </authorList>
    </citation>
    <scope>NUCLEOTIDE SEQUENCE [LARGE SCALE GENOMIC DNA]</scope>
    <source>
        <strain evidence="2">Gr-4</strain>
    </source>
</reference>
<gene>
    <name evidence="1" type="ORF">EXZ61_19510</name>
</gene>
<organism evidence="1 2">
    <name type="scientific">Rhodoferax aquaticus</name>
    <dbReference type="NCBI Taxonomy" id="2527691"/>
    <lineage>
        <taxon>Bacteria</taxon>
        <taxon>Pseudomonadati</taxon>
        <taxon>Pseudomonadota</taxon>
        <taxon>Betaproteobacteria</taxon>
        <taxon>Burkholderiales</taxon>
        <taxon>Comamonadaceae</taxon>
        <taxon>Rhodoferax</taxon>
    </lineage>
</organism>
<dbReference type="KEGG" id="rhg:EXZ61_19510"/>
<proteinExistence type="predicted"/>
<dbReference type="AlphaFoldDB" id="A0A515EU15"/>
<dbReference type="RefSeq" id="WP_142813552.1">
    <property type="nucleotide sequence ID" value="NZ_CP036282.1"/>
</dbReference>
<protein>
    <submittedName>
        <fullName evidence="1">ATPase with chaperone activity</fullName>
    </submittedName>
</protein>
<dbReference type="Proteomes" id="UP000317365">
    <property type="component" value="Chromosome"/>
</dbReference>
<dbReference type="EMBL" id="CP036282">
    <property type="protein sequence ID" value="QDL56170.1"/>
    <property type="molecule type" value="Genomic_DNA"/>
</dbReference>
<reference evidence="2" key="2">
    <citation type="journal article" date="2020" name="Int. J. Syst. Evol. Microbiol.">
        <title>Genomic insights into a novel species Rhodoferax aquaticus sp. nov., isolated from freshwater.</title>
        <authorList>
            <person name="Li T."/>
            <person name="Zhuo Y."/>
            <person name="Jin C.Z."/>
            <person name="Wu X."/>
            <person name="Ko S.R."/>
            <person name="Jin F.J."/>
            <person name="Ahn C.Y."/>
            <person name="Oh H.M."/>
            <person name="Lee H.G."/>
            <person name="Jin L."/>
        </authorList>
    </citation>
    <scope>NUCLEOTIDE SEQUENCE [LARGE SCALE GENOMIC DNA]</scope>
    <source>
        <strain evidence="2">Gr-4</strain>
    </source>
</reference>
<name>A0A515EU15_9BURK</name>
<sequence>MSDESQIEIPQSFIALFVEPGRTKPNASREHIAARYELCEDLANLLTQTAGTMQFSLGITERDVLERCQQGLLLEDSVVTPTEAQWVICRLAELMQWPMPAALTVTGPQA</sequence>